<feature type="region of interest" description="Disordered" evidence="1">
    <location>
        <begin position="205"/>
        <end position="302"/>
    </location>
</feature>
<proteinExistence type="predicted"/>
<name>A0A6C0IV83_9ZZZZ</name>
<feature type="region of interest" description="Disordered" evidence="1">
    <location>
        <begin position="64"/>
        <end position="93"/>
    </location>
</feature>
<organism evidence="2">
    <name type="scientific">viral metagenome</name>
    <dbReference type="NCBI Taxonomy" id="1070528"/>
    <lineage>
        <taxon>unclassified sequences</taxon>
        <taxon>metagenomes</taxon>
        <taxon>organismal metagenomes</taxon>
    </lineage>
</organism>
<protein>
    <submittedName>
        <fullName evidence="2">Uncharacterized protein</fullName>
    </submittedName>
</protein>
<evidence type="ECO:0000313" key="2">
    <source>
        <dbReference type="EMBL" id="QHT96460.1"/>
    </source>
</evidence>
<evidence type="ECO:0000256" key="1">
    <source>
        <dbReference type="SAM" id="MobiDB-lite"/>
    </source>
</evidence>
<dbReference type="AlphaFoldDB" id="A0A6C0IV83"/>
<feature type="compositionally biased region" description="Acidic residues" evidence="1">
    <location>
        <begin position="258"/>
        <end position="298"/>
    </location>
</feature>
<reference evidence="2" key="1">
    <citation type="journal article" date="2020" name="Nature">
        <title>Giant virus diversity and host interactions through global metagenomics.</title>
        <authorList>
            <person name="Schulz F."/>
            <person name="Roux S."/>
            <person name="Paez-Espino D."/>
            <person name="Jungbluth S."/>
            <person name="Walsh D.A."/>
            <person name="Denef V.J."/>
            <person name="McMahon K.D."/>
            <person name="Konstantinidis K.T."/>
            <person name="Eloe-Fadrosh E.A."/>
            <person name="Kyrpides N.C."/>
            <person name="Woyke T."/>
        </authorList>
    </citation>
    <scope>NUCLEOTIDE SEQUENCE</scope>
    <source>
        <strain evidence="2">GVMAG-M-3300024302-11</strain>
    </source>
</reference>
<accession>A0A6C0IV83</accession>
<feature type="compositionally biased region" description="Acidic residues" evidence="1">
    <location>
        <begin position="64"/>
        <end position="78"/>
    </location>
</feature>
<dbReference type="EMBL" id="MN740257">
    <property type="protein sequence ID" value="QHT96460.1"/>
    <property type="molecule type" value="Genomic_DNA"/>
</dbReference>
<sequence length="423" mass="48748">MSNSLKNLLIVLVISGAILYLINRSPKIVSEKFSMLSTLVSDTNSLINGQYNENTHQLVGEEISDEEISDEEISDEEEHSFRPTEEESNYAQVSGSNQDFVLSDINQSTSLSSTKNVNVGQRIDSNISSNLINNMESEEEYSEADEEQYRKIDQKLDEEEDFRKYLSSGKEDLDEDIDEELGKEIGEEEYAIKPYAEEELSQFLISNEEEESRGRRGLFQEEEESRGRRGLFQEEEESRGRRGLFQEEEERIMQENNFGEEENNFGEEENNFGEEENNFGEEENNFGEEENNFGEEESNTNQEMKNRFKHQVKCGTFIEPKYNKRISGCGTKSQMKLYKPMNKKLNDLRNSRSDDMPKSIRDLYNESVPDLKETQETSTCQHVQKGVTMNACSNNFSVIGEETSTLDGNLYANDNCFDPYSTF</sequence>